<dbReference type="PRINTS" id="PR00925">
    <property type="entry name" value="NONHISHMG17"/>
</dbReference>
<dbReference type="GO" id="GO:0031492">
    <property type="term" value="F:nucleosomal DNA binding"/>
    <property type="evidence" value="ECO:0007669"/>
    <property type="project" value="InterPro"/>
</dbReference>
<evidence type="ECO:0000256" key="5">
    <source>
        <dbReference type="ARBA" id="ARBA00037490"/>
    </source>
</evidence>
<proteinExistence type="inferred from homology"/>
<gene>
    <name evidence="9" type="ORF">FD755_022775</name>
</gene>
<comment type="function">
    <text evidence="5">Binds to the inner side of the nucleosomal DNA thus altering the interaction between the DNA and the histone octamer. May be involved in the process which maintains transcribable genes in a unique chromatin conformation.</text>
</comment>
<dbReference type="PANTHER" id="PTHR23087:SF13">
    <property type="entry name" value="NON-HISTONE CHROMOSOMAL PROTEIN HMG-17"/>
    <property type="match status" value="1"/>
</dbReference>
<keyword evidence="10" id="KW-1185">Reference proteome</keyword>
<keyword evidence="3" id="KW-0238">DNA-binding</keyword>
<feature type="region of interest" description="Disordered" evidence="8">
    <location>
        <begin position="1"/>
        <end position="41"/>
    </location>
</feature>
<evidence type="ECO:0000256" key="3">
    <source>
        <dbReference type="ARBA" id="ARBA00023125"/>
    </source>
</evidence>
<evidence type="ECO:0000256" key="8">
    <source>
        <dbReference type="SAM" id="MobiDB-lite"/>
    </source>
</evidence>
<evidence type="ECO:0000313" key="9">
    <source>
        <dbReference type="EMBL" id="KAB0354237.1"/>
    </source>
</evidence>
<dbReference type="GO" id="GO:0000785">
    <property type="term" value="C:chromatin"/>
    <property type="evidence" value="ECO:0007669"/>
    <property type="project" value="InterPro"/>
</dbReference>
<dbReference type="GO" id="GO:0005634">
    <property type="term" value="C:nucleus"/>
    <property type="evidence" value="ECO:0007669"/>
    <property type="project" value="UniProtKB-SubCell"/>
</dbReference>
<reference evidence="9 10" key="1">
    <citation type="submission" date="2019-06" db="EMBL/GenBank/DDBJ databases">
        <title>Discovery of a novel chromosome fission-fusion reversal in muntjac.</title>
        <authorList>
            <person name="Mudd A.B."/>
            <person name="Bredeson J.V."/>
            <person name="Baum R."/>
            <person name="Hockemeyer D."/>
            <person name="Rokhsar D.S."/>
        </authorList>
    </citation>
    <scope>NUCLEOTIDE SEQUENCE [LARGE SCALE GENOMIC DNA]</scope>
    <source>
        <strain evidence="9">UCam_UCB_Mr</strain>
        <tissue evidence="9">Fibroblast cell line</tissue>
    </source>
</reference>
<name>A0A5N3VY00_MUNRE</name>
<keyword evidence="4" id="KW-0539">Nucleus</keyword>
<dbReference type="EMBL" id="VCEB01000023">
    <property type="protein sequence ID" value="KAB0354237.1"/>
    <property type="molecule type" value="Genomic_DNA"/>
</dbReference>
<dbReference type="Proteomes" id="UP000326062">
    <property type="component" value="Chromosome 21"/>
</dbReference>
<feature type="compositionally biased region" description="Pro residues" evidence="8">
    <location>
        <begin position="32"/>
        <end position="41"/>
    </location>
</feature>
<dbReference type="GO" id="GO:0006325">
    <property type="term" value="P:chromatin organization"/>
    <property type="evidence" value="ECO:0007669"/>
    <property type="project" value="TreeGrafter"/>
</dbReference>
<dbReference type="Pfam" id="PF01101">
    <property type="entry name" value="HMG14_17"/>
    <property type="match status" value="1"/>
</dbReference>
<evidence type="ECO:0000256" key="2">
    <source>
        <dbReference type="ARBA" id="ARBA00007696"/>
    </source>
</evidence>
<sequence>MPKRKTEADATGDKTKVKDKPQRRSTRLSAKPVPPKPDPKP</sequence>
<dbReference type="AlphaFoldDB" id="A0A5N3VY00"/>
<dbReference type="PANTHER" id="PTHR23087">
    <property type="entry name" value="NONHISTONE CHROMOSOMAL PROTEIN HMG"/>
    <property type="match status" value="1"/>
</dbReference>
<feature type="compositionally biased region" description="Basic and acidic residues" evidence="8">
    <location>
        <begin position="1"/>
        <end position="22"/>
    </location>
</feature>
<comment type="similarity">
    <text evidence="2">Belongs to the HMGN family.</text>
</comment>
<evidence type="ECO:0000256" key="6">
    <source>
        <dbReference type="ARBA" id="ARBA00040304"/>
    </source>
</evidence>
<evidence type="ECO:0000256" key="1">
    <source>
        <dbReference type="ARBA" id="ARBA00004123"/>
    </source>
</evidence>
<protein>
    <recommendedName>
        <fullName evidence="6">Non-histone chromosomal protein HMG-17</fullName>
    </recommendedName>
    <alternativeName>
        <fullName evidence="7">High mobility group nucleosome-binding domain-containing protein 2</fullName>
    </alternativeName>
</protein>
<comment type="caution">
    <text evidence="9">The sequence shown here is derived from an EMBL/GenBank/DDBJ whole genome shotgun (WGS) entry which is preliminary data.</text>
</comment>
<evidence type="ECO:0000256" key="4">
    <source>
        <dbReference type="ARBA" id="ARBA00023242"/>
    </source>
</evidence>
<evidence type="ECO:0000256" key="7">
    <source>
        <dbReference type="ARBA" id="ARBA00042290"/>
    </source>
</evidence>
<accession>A0A5N3VY00</accession>
<evidence type="ECO:0000313" key="10">
    <source>
        <dbReference type="Proteomes" id="UP000326062"/>
    </source>
</evidence>
<organism evidence="9 10">
    <name type="scientific">Muntiacus reevesi</name>
    <name type="common">Reeves' muntjac</name>
    <name type="synonym">Cervus reevesi</name>
    <dbReference type="NCBI Taxonomy" id="9886"/>
    <lineage>
        <taxon>Eukaryota</taxon>
        <taxon>Metazoa</taxon>
        <taxon>Chordata</taxon>
        <taxon>Craniata</taxon>
        <taxon>Vertebrata</taxon>
        <taxon>Euteleostomi</taxon>
        <taxon>Mammalia</taxon>
        <taxon>Eutheria</taxon>
        <taxon>Laurasiatheria</taxon>
        <taxon>Artiodactyla</taxon>
        <taxon>Ruminantia</taxon>
        <taxon>Pecora</taxon>
        <taxon>Cervidae</taxon>
        <taxon>Muntiacinae</taxon>
        <taxon>Muntiacus</taxon>
    </lineage>
</organism>
<comment type="subcellular location">
    <subcellularLocation>
        <location evidence="1">Nucleus</location>
    </subcellularLocation>
</comment>
<dbReference type="InterPro" id="IPR000079">
    <property type="entry name" value="HMGN_fam"/>
</dbReference>